<dbReference type="STRING" id="6412.T1FHM7"/>
<dbReference type="KEGG" id="hro:HELRODRAFT_182038"/>
<dbReference type="EMBL" id="KB097694">
    <property type="protein sequence ID" value="ESN91861.1"/>
    <property type="molecule type" value="Genomic_DNA"/>
</dbReference>
<gene>
    <name evidence="7" type="primary">20208326</name>
    <name evidence="6" type="ORF">HELRODRAFT_182038</name>
</gene>
<feature type="transmembrane region" description="Helical" evidence="5">
    <location>
        <begin position="12"/>
        <end position="31"/>
    </location>
</feature>
<evidence type="ECO:0000313" key="6">
    <source>
        <dbReference type="EMBL" id="ESN91861.1"/>
    </source>
</evidence>
<evidence type="ECO:0000256" key="5">
    <source>
        <dbReference type="SAM" id="Phobius"/>
    </source>
</evidence>
<dbReference type="GO" id="GO:0015297">
    <property type="term" value="F:antiporter activity"/>
    <property type="evidence" value="ECO:0000318"/>
    <property type="project" value="GO_Central"/>
</dbReference>
<reference evidence="8" key="1">
    <citation type="submission" date="2012-12" db="EMBL/GenBank/DDBJ databases">
        <authorList>
            <person name="Hellsten U."/>
            <person name="Grimwood J."/>
            <person name="Chapman J.A."/>
            <person name="Shapiro H."/>
            <person name="Aerts A."/>
            <person name="Otillar R.P."/>
            <person name="Terry A.Y."/>
            <person name="Boore J.L."/>
            <person name="Simakov O."/>
            <person name="Marletaz F."/>
            <person name="Cho S.-J."/>
            <person name="Edsinger-Gonzales E."/>
            <person name="Havlak P."/>
            <person name="Kuo D.-H."/>
            <person name="Larsson T."/>
            <person name="Lv J."/>
            <person name="Arendt D."/>
            <person name="Savage R."/>
            <person name="Osoegawa K."/>
            <person name="de Jong P."/>
            <person name="Lindberg D.R."/>
            <person name="Seaver E.C."/>
            <person name="Weisblat D.A."/>
            <person name="Putnam N.H."/>
            <person name="Grigoriev I.V."/>
            <person name="Rokhsar D.S."/>
        </authorList>
    </citation>
    <scope>NUCLEOTIDE SEQUENCE</scope>
</reference>
<dbReference type="GO" id="GO:0036085">
    <property type="term" value="P:GDP-fucose import into Golgi lumen"/>
    <property type="evidence" value="ECO:0000318"/>
    <property type="project" value="GO_Central"/>
</dbReference>
<keyword evidence="4 5" id="KW-0472">Membrane</keyword>
<dbReference type="EMBL" id="AMQM01007939">
    <property type="status" value="NOT_ANNOTATED_CDS"/>
    <property type="molecule type" value="Genomic_DNA"/>
</dbReference>
<sequence length="295" mass="32943">MTEKASITKIAVVVLSYWVISISMVFANKYLVGNINDNNISLFVSWVQCIITFLIGLVISAGGSLFCKTSSIRFDVVSRISWTESNMWPVFKMAGFFVGMLAFNNLCSETCWGLFLSAVARSMTIIFVVIFSLIILKRHISYTIIFCCLMVAIGFILGIDQEGLGRGVSAYGVFFGVTSSIFIALTGFLISWISAVQINVTSPVSHHISANCKAILQTIIAVSVYSESKSWLWWLSVCLVVTGACLYAVQRYREEEEEKRKQQLLPLHVDVSNDQIKIGNINIFNYLYYIQAYAA</sequence>
<evidence type="ECO:0000256" key="2">
    <source>
        <dbReference type="ARBA" id="ARBA00022692"/>
    </source>
</evidence>
<dbReference type="HOGENOM" id="CLU_044894_1_0_1"/>
<evidence type="ECO:0000256" key="3">
    <source>
        <dbReference type="ARBA" id="ARBA00022989"/>
    </source>
</evidence>
<dbReference type="eggNOG" id="KOG1442">
    <property type="taxonomic scope" value="Eukaryota"/>
</dbReference>
<evidence type="ECO:0008006" key="9">
    <source>
        <dbReference type="Google" id="ProtNLM"/>
    </source>
</evidence>
<feature type="transmembrane region" description="Helical" evidence="5">
    <location>
        <begin position="112"/>
        <end position="135"/>
    </location>
</feature>
<dbReference type="OMA" id="SHHISAN"/>
<dbReference type="Proteomes" id="UP000015101">
    <property type="component" value="Unassembled WGS sequence"/>
</dbReference>
<feature type="transmembrane region" description="Helical" evidence="5">
    <location>
        <begin position="231"/>
        <end position="249"/>
    </location>
</feature>
<feature type="transmembrane region" description="Helical" evidence="5">
    <location>
        <begin position="87"/>
        <end position="106"/>
    </location>
</feature>
<dbReference type="CTD" id="20208326"/>
<comment type="subcellular location">
    <subcellularLocation>
        <location evidence="1">Membrane</location>
        <topology evidence="1">Multi-pass membrane protein</topology>
    </subcellularLocation>
</comment>
<evidence type="ECO:0000313" key="7">
    <source>
        <dbReference type="EnsemblMetazoa" id="HelroP182038"/>
    </source>
</evidence>
<organism evidence="7 8">
    <name type="scientific">Helobdella robusta</name>
    <name type="common">Californian leech</name>
    <dbReference type="NCBI Taxonomy" id="6412"/>
    <lineage>
        <taxon>Eukaryota</taxon>
        <taxon>Metazoa</taxon>
        <taxon>Spiralia</taxon>
        <taxon>Lophotrochozoa</taxon>
        <taxon>Annelida</taxon>
        <taxon>Clitellata</taxon>
        <taxon>Hirudinea</taxon>
        <taxon>Rhynchobdellida</taxon>
        <taxon>Glossiphoniidae</taxon>
        <taxon>Helobdella</taxon>
    </lineage>
</organism>
<reference evidence="6 8" key="2">
    <citation type="journal article" date="2013" name="Nature">
        <title>Insights into bilaterian evolution from three spiralian genomes.</title>
        <authorList>
            <person name="Simakov O."/>
            <person name="Marletaz F."/>
            <person name="Cho S.J."/>
            <person name="Edsinger-Gonzales E."/>
            <person name="Havlak P."/>
            <person name="Hellsten U."/>
            <person name="Kuo D.H."/>
            <person name="Larsson T."/>
            <person name="Lv J."/>
            <person name="Arendt D."/>
            <person name="Savage R."/>
            <person name="Osoegawa K."/>
            <person name="de Jong P."/>
            <person name="Grimwood J."/>
            <person name="Chapman J.A."/>
            <person name="Shapiro H."/>
            <person name="Aerts A."/>
            <person name="Otillar R.P."/>
            <person name="Terry A.Y."/>
            <person name="Boore J.L."/>
            <person name="Grigoriev I.V."/>
            <person name="Lindberg D.R."/>
            <person name="Seaver E.C."/>
            <person name="Weisblat D.A."/>
            <person name="Putnam N.H."/>
            <person name="Rokhsar D.S."/>
        </authorList>
    </citation>
    <scope>NUCLEOTIDE SEQUENCE</scope>
</reference>
<dbReference type="GO" id="GO:0016020">
    <property type="term" value="C:membrane"/>
    <property type="evidence" value="ECO:0007669"/>
    <property type="project" value="UniProtKB-SubCell"/>
</dbReference>
<keyword evidence="8" id="KW-1185">Reference proteome</keyword>
<dbReference type="EMBL" id="AMQM01007938">
    <property type="status" value="NOT_ANNOTATED_CDS"/>
    <property type="molecule type" value="Genomic_DNA"/>
</dbReference>
<feature type="transmembrane region" description="Helical" evidence="5">
    <location>
        <begin position="43"/>
        <end position="66"/>
    </location>
</feature>
<dbReference type="GO" id="GO:0005457">
    <property type="term" value="F:GDP-fucose transmembrane transporter activity"/>
    <property type="evidence" value="ECO:0000318"/>
    <property type="project" value="GO_Central"/>
</dbReference>
<protein>
    <recommendedName>
        <fullName evidence="9">Sugar phosphate transporter domain-containing protein</fullName>
    </recommendedName>
</protein>
<dbReference type="InterPro" id="IPR050186">
    <property type="entry name" value="TPT_transporter"/>
</dbReference>
<feature type="transmembrane region" description="Helical" evidence="5">
    <location>
        <begin position="142"/>
        <end position="159"/>
    </location>
</feature>
<dbReference type="AlphaFoldDB" id="T1FHM7"/>
<name>T1FHM7_HELRO</name>
<feature type="transmembrane region" description="Helical" evidence="5">
    <location>
        <begin position="171"/>
        <end position="196"/>
    </location>
</feature>
<reference evidence="7" key="3">
    <citation type="submission" date="2015-06" db="UniProtKB">
        <authorList>
            <consortium name="EnsemblMetazoa"/>
        </authorList>
    </citation>
    <scope>IDENTIFICATION</scope>
</reference>
<evidence type="ECO:0000313" key="8">
    <source>
        <dbReference type="Proteomes" id="UP000015101"/>
    </source>
</evidence>
<dbReference type="GO" id="GO:0005794">
    <property type="term" value="C:Golgi apparatus"/>
    <property type="evidence" value="ECO:0000318"/>
    <property type="project" value="GO_Central"/>
</dbReference>
<dbReference type="GeneID" id="20208326"/>
<dbReference type="PANTHER" id="PTHR11132">
    <property type="entry name" value="SOLUTE CARRIER FAMILY 35"/>
    <property type="match status" value="1"/>
</dbReference>
<dbReference type="OrthoDB" id="5547497at2759"/>
<keyword evidence="3 5" id="KW-1133">Transmembrane helix</keyword>
<accession>T1FHM7</accession>
<evidence type="ECO:0000256" key="4">
    <source>
        <dbReference type="ARBA" id="ARBA00023136"/>
    </source>
</evidence>
<proteinExistence type="predicted"/>
<dbReference type="EnsemblMetazoa" id="HelroT182038">
    <property type="protein sequence ID" value="HelroP182038"/>
    <property type="gene ID" value="HelroG182038"/>
</dbReference>
<dbReference type="RefSeq" id="XP_009030044.1">
    <property type="nucleotide sequence ID" value="XM_009031796.1"/>
</dbReference>
<keyword evidence="2 5" id="KW-0812">Transmembrane</keyword>
<dbReference type="InParanoid" id="T1FHM7"/>
<evidence type="ECO:0000256" key="1">
    <source>
        <dbReference type="ARBA" id="ARBA00004141"/>
    </source>
</evidence>